<reference evidence="15 16" key="1">
    <citation type="submission" date="2020-04" db="EMBL/GenBank/DDBJ databases">
        <title>Complete genome sequence of Spiroplasma platyhelix ATCC 51748, an insect isolate.</title>
        <authorList>
            <person name="Green E.A."/>
            <person name="Klassen J.L."/>
        </authorList>
    </citation>
    <scope>NUCLEOTIDE SEQUENCE [LARGE SCALE GENOMIC DNA]</scope>
    <source>
        <strain evidence="15 16">PALS-1</strain>
    </source>
</reference>
<comment type="caution">
    <text evidence="15">The sequence shown here is derived from an EMBL/GenBank/DDBJ whole genome shotgun (WGS) entry which is preliminary data.</text>
</comment>
<accession>A0A846TQX1</accession>
<evidence type="ECO:0000256" key="7">
    <source>
        <dbReference type="ARBA" id="ARBA00022917"/>
    </source>
</evidence>
<dbReference type="PRINTS" id="PR00986">
    <property type="entry name" value="TRNASYNTHVAL"/>
</dbReference>
<evidence type="ECO:0000313" key="15">
    <source>
        <dbReference type="EMBL" id="NKE38740.1"/>
    </source>
</evidence>
<comment type="catalytic activity">
    <reaction evidence="10 11">
        <text>tRNA(Val) + L-valine + ATP = L-valyl-tRNA(Val) + AMP + diphosphate</text>
        <dbReference type="Rhea" id="RHEA:10704"/>
        <dbReference type="Rhea" id="RHEA-COMP:9672"/>
        <dbReference type="Rhea" id="RHEA-COMP:9708"/>
        <dbReference type="ChEBI" id="CHEBI:30616"/>
        <dbReference type="ChEBI" id="CHEBI:33019"/>
        <dbReference type="ChEBI" id="CHEBI:57762"/>
        <dbReference type="ChEBI" id="CHEBI:78442"/>
        <dbReference type="ChEBI" id="CHEBI:78537"/>
        <dbReference type="ChEBI" id="CHEBI:456215"/>
        <dbReference type="EC" id="6.1.1.9"/>
    </reaction>
</comment>
<dbReference type="GO" id="GO:0006438">
    <property type="term" value="P:valyl-tRNA aminoacylation"/>
    <property type="evidence" value="ECO:0007669"/>
    <property type="project" value="UniProtKB-UniRule"/>
</dbReference>
<dbReference type="NCBIfam" id="NF004349">
    <property type="entry name" value="PRK05729.1"/>
    <property type="match status" value="1"/>
</dbReference>
<comment type="subcellular location">
    <subcellularLocation>
        <location evidence="1 11">Cytoplasm</location>
    </subcellularLocation>
</comment>
<evidence type="ECO:0000256" key="4">
    <source>
        <dbReference type="ARBA" id="ARBA00022598"/>
    </source>
</evidence>
<dbReference type="Proteomes" id="UP000584587">
    <property type="component" value="Unassembled WGS sequence"/>
</dbReference>
<keyword evidence="6 11" id="KW-0067">ATP-binding</keyword>
<keyword evidence="3 11" id="KW-0963">Cytoplasm</keyword>
<feature type="domain" description="Valyl-tRNA synthetase tRNA-binding arm" evidence="14">
    <location>
        <begin position="809"/>
        <end position="871"/>
    </location>
</feature>
<dbReference type="FunFam" id="3.40.50.620:FF:000032">
    <property type="entry name" value="Valine--tRNA ligase"/>
    <property type="match status" value="1"/>
</dbReference>
<dbReference type="Pfam" id="PF00133">
    <property type="entry name" value="tRNA-synt_1"/>
    <property type="match status" value="1"/>
</dbReference>
<dbReference type="GO" id="GO:0004832">
    <property type="term" value="F:valine-tRNA ligase activity"/>
    <property type="evidence" value="ECO:0007669"/>
    <property type="project" value="UniProtKB-UniRule"/>
</dbReference>
<evidence type="ECO:0000259" key="12">
    <source>
        <dbReference type="Pfam" id="PF00133"/>
    </source>
</evidence>
<keyword evidence="5 11" id="KW-0547">Nucleotide-binding</keyword>
<dbReference type="InterPro" id="IPR002303">
    <property type="entry name" value="Valyl-tRNA_ligase"/>
</dbReference>
<proteinExistence type="inferred from homology"/>
<gene>
    <name evidence="11" type="primary">valS</name>
    <name evidence="15" type="ORF">HER12_03150</name>
</gene>
<keyword evidence="16" id="KW-1185">Reference proteome</keyword>
<evidence type="ECO:0000256" key="5">
    <source>
        <dbReference type="ARBA" id="ARBA00022741"/>
    </source>
</evidence>
<feature type="short sequence motif" description="'HIGH' region" evidence="11">
    <location>
        <begin position="42"/>
        <end position="52"/>
    </location>
</feature>
<feature type="short sequence motif" description="'KMSKS' region" evidence="11">
    <location>
        <begin position="520"/>
        <end position="524"/>
    </location>
</feature>
<dbReference type="NCBIfam" id="TIGR00422">
    <property type="entry name" value="valS"/>
    <property type="match status" value="1"/>
</dbReference>
<comment type="domain">
    <text evidence="11">ValRS has two distinct active sites: one for aminoacylation and one for editing. The misactivated threonine is translocated from the active site to the editing site.</text>
</comment>
<dbReference type="EMBL" id="JAAVVK010000002">
    <property type="protein sequence ID" value="NKE38740.1"/>
    <property type="molecule type" value="Genomic_DNA"/>
</dbReference>
<dbReference type="InterPro" id="IPR033705">
    <property type="entry name" value="Anticodon_Ia_Val"/>
</dbReference>
<dbReference type="RefSeq" id="WP_168105211.1">
    <property type="nucleotide sequence ID" value="NZ_CP051215.1"/>
</dbReference>
<dbReference type="PANTHER" id="PTHR11946:SF93">
    <property type="entry name" value="VALINE--TRNA LIGASE, CHLOROPLASTIC_MITOCHONDRIAL 2"/>
    <property type="match status" value="1"/>
</dbReference>
<dbReference type="GO" id="GO:0005524">
    <property type="term" value="F:ATP binding"/>
    <property type="evidence" value="ECO:0007669"/>
    <property type="project" value="UniProtKB-UniRule"/>
</dbReference>
<dbReference type="PANTHER" id="PTHR11946">
    <property type="entry name" value="VALYL-TRNA SYNTHETASES"/>
    <property type="match status" value="1"/>
</dbReference>
<dbReference type="AlphaFoldDB" id="A0A846TQX1"/>
<comment type="subunit">
    <text evidence="2 11">Monomer.</text>
</comment>
<evidence type="ECO:0000256" key="3">
    <source>
        <dbReference type="ARBA" id="ARBA00022490"/>
    </source>
</evidence>
<dbReference type="Gene3D" id="1.10.730.10">
    <property type="entry name" value="Isoleucyl-tRNA Synthetase, Domain 1"/>
    <property type="match status" value="1"/>
</dbReference>
<name>A0A846TQX1_9MOLU</name>
<dbReference type="InterPro" id="IPR010978">
    <property type="entry name" value="tRNA-bd_arm"/>
</dbReference>
<feature type="binding site" evidence="11">
    <location>
        <position position="523"/>
    </location>
    <ligand>
        <name>ATP</name>
        <dbReference type="ChEBI" id="CHEBI:30616"/>
    </ligand>
</feature>
<feature type="domain" description="Methionyl/Valyl/Leucyl/Isoleucyl-tRNA synthetase anticodon-binding" evidence="13">
    <location>
        <begin position="604"/>
        <end position="748"/>
    </location>
</feature>
<evidence type="ECO:0000313" key="16">
    <source>
        <dbReference type="Proteomes" id="UP000584587"/>
    </source>
</evidence>
<evidence type="ECO:0000256" key="1">
    <source>
        <dbReference type="ARBA" id="ARBA00004496"/>
    </source>
</evidence>
<dbReference type="EC" id="6.1.1.9" evidence="11"/>
<comment type="domain">
    <text evidence="11">The C-terminal coiled-coil domain is crucial for aminoacylation activity.</text>
</comment>
<evidence type="ECO:0000256" key="6">
    <source>
        <dbReference type="ARBA" id="ARBA00022840"/>
    </source>
</evidence>
<sequence>METKYNHKTIEAKSYQKWLDEKLFVASAESKKPKFCIVLPPPNITGQLHLGHAWDGTIQDALIRYKRLQGFETLFVPGIDHAGIATQVKVLEEIKKIQPDVWKNLDQKTFFDYAWKWKDKYYQVIHEQWANLGLSLDYTREKFTLDQDVSQAVRKVFVDLYNKKLIYQGTKIVNWDPLLKTAISNIEVNYQEVKGKLYYLKYYLEDKSSYLVVATTRPETMFADQALVVNSKDERYQKFVNKKVINPANQGLIPIISDDYVDVSFATGIMKCTPGHDFNDYQIGLNHKLAMPICLDEAGVVNQLGGKYAGQDRFLCRKNLISDLQKIQLVEKIEEYVHQVGYSERTNVVVEPYLSKQWFINMNPVAQMILKNQADEKDKVDFFPEFFEEQLLKWVNNIQDWCISRQLWWGHRIPVWYHKQTKEVYVGVEAPNNVADYEQETDVLDTWFSSALWPLLTLNWPNEDAVEFKNFYPINVLVTAYDILFFWVVRMMFMGLEFTATKPFQHVLIHGLIRDEQGRKMSKSLNNGIDPIAVIDEYGADALRYFLISNSAPGQDLRFSKIKIEAAWNLINKLWNAARYVLLNLPEDFNYQFDANAVKFSFIDQWVLTELNQLISKVEKSMDEFDFISVSHELSNFIWNQYCSWYIELSKVNLQNKELAVASISTLIYVLKQVIIMLHPFLPFVTEEIYQKMKYQSSILLENYPKVESYNFECNAEVFVKNLIEIISAVREIRNQFGLAFKTKLDLHIISDQDLFKAEKDQLNKYLLKLTNSEIVSIDIASFTKEKKISKIISNAVVEIKTELAVDKDKELVKFKKQLDKITLEIEKCEILLNNQQFISKAAPEKVKFQQEKLAQNQKQKELILRKIKELS</sequence>
<dbReference type="Pfam" id="PF08264">
    <property type="entry name" value="Anticodon_1"/>
    <property type="match status" value="1"/>
</dbReference>
<dbReference type="InterPro" id="IPR009080">
    <property type="entry name" value="tRNAsynth_Ia_anticodon-bd"/>
</dbReference>
<dbReference type="SUPFAM" id="SSF47323">
    <property type="entry name" value="Anticodon-binding domain of a subclass of class I aminoacyl-tRNA synthetases"/>
    <property type="match status" value="1"/>
</dbReference>
<evidence type="ECO:0000259" key="14">
    <source>
        <dbReference type="Pfam" id="PF10458"/>
    </source>
</evidence>
<dbReference type="GO" id="GO:0005829">
    <property type="term" value="C:cytosol"/>
    <property type="evidence" value="ECO:0007669"/>
    <property type="project" value="TreeGrafter"/>
</dbReference>
<evidence type="ECO:0000256" key="10">
    <source>
        <dbReference type="ARBA" id="ARBA00047552"/>
    </source>
</evidence>
<dbReference type="GO" id="GO:0002161">
    <property type="term" value="F:aminoacyl-tRNA deacylase activity"/>
    <property type="evidence" value="ECO:0007669"/>
    <property type="project" value="InterPro"/>
</dbReference>
<dbReference type="InterPro" id="IPR037118">
    <property type="entry name" value="Val-tRNA_synth_C_sf"/>
</dbReference>
<keyword evidence="9 11" id="KW-0030">Aminoacyl-tRNA synthetase</keyword>
<dbReference type="Gene3D" id="3.40.50.620">
    <property type="entry name" value="HUPs"/>
    <property type="match status" value="2"/>
</dbReference>
<keyword evidence="8 11" id="KW-0175">Coiled coil</keyword>
<evidence type="ECO:0000256" key="11">
    <source>
        <dbReference type="HAMAP-Rule" id="MF_02004"/>
    </source>
</evidence>
<dbReference type="Gene3D" id="1.10.287.380">
    <property type="entry name" value="Valyl-tRNA synthetase, C-terminal domain"/>
    <property type="match status" value="1"/>
</dbReference>
<evidence type="ECO:0000256" key="8">
    <source>
        <dbReference type="ARBA" id="ARBA00023054"/>
    </source>
</evidence>
<dbReference type="SUPFAM" id="SSF46589">
    <property type="entry name" value="tRNA-binding arm"/>
    <property type="match status" value="1"/>
</dbReference>
<dbReference type="CDD" id="cd07962">
    <property type="entry name" value="Anticodon_Ia_Val"/>
    <property type="match status" value="1"/>
</dbReference>
<keyword evidence="7 11" id="KW-0648">Protein biosynthesis</keyword>
<dbReference type="HAMAP" id="MF_02004">
    <property type="entry name" value="Val_tRNA_synth_type1"/>
    <property type="match status" value="1"/>
</dbReference>
<organism evidence="15 16">
    <name type="scientific">Spiroplasma platyhelix PALS-1</name>
    <dbReference type="NCBI Taxonomy" id="1276218"/>
    <lineage>
        <taxon>Bacteria</taxon>
        <taxon>Bacillati</taxon>
        <taxon>Mycoplasmatota</taxon>
        <taxon>Mollicutes</taxon>
        <taxon>Entomoplasmatales</taxon>
        <taxon>Spiroplasmataceae</taxon>
        <taxon>Spiroplasma</taxon>
    </lineage>
</organism>
<dbReference type="InterPro" id="IPR009008">
    <property type="entry name" value="Val/Leu/Ile-tRNA-synth_edit"/>
</dbReference>
<feature type="domain" description="Aminoacyl-tRNA synthetase class Ia" evidence="12">
    <location>
        <begin position="14"/>
        <end position="560"/>
    </location>
</feature>
<evidence type="ECO:0000256" key="2">
    <source>
        <dbReference type="ARBA" id="ARBA00011245"/>
    </source>
</evidence>
<protein>
    <recommendedName>
        <fullName evidence="11">Valine--tRNA ligase</fullName>
        <ecNumber evidence="11">6.1.1.9</ecNumber>
    </recommendedName>
    <alternativeName>
        <fullName evidence="11">Valyl-tRNA synthetase</fullName>
        <shortName evidence="11">ValRS</shortName>
    </alternativeName>
</protein>
<dbReference type="CDD" id="cd00817">
    <property type="entry name" value="ValRS_core"/>
    <property type="match status" value="1"/>
</dbReference>
<dbReference type="SUPFAM" id="SSF50677">
    <property type="entry name" value="ValRS/IleRS/LeuRS editing domain"/>
    <property type="match status" value="1"/>
</dbReference>
<dbReference type="Pfam" id="PF10458">
    <property type="entry name" value="Val_tRNA-synt_C"/>
    <property type="match status" value="1"/>
</dbReference>
<evidence type="ECO:0000259" key="13">
    <source>
        <dbReference type="Pfam" id="PF08264"/>
    </source>
</evidence>
<dbReference type="FunFam" id="3.40.50.620:FF:000098">
    <property type="entry name" value="Valine--tRNA ligase"/>
    <property type="match status" value="1"/>
</dbReference>
<dbReference type="InterPro" id="IPR001412">
    <property type="entry name" value="aa-tRNA-synth_I_CS"/>
</dbReference>
<dbReference type="InterPro" id="IPR014729">
    <property type="entry name" value="Rossmann-like_a/b/a_fold"/>
</dbReference>
<evidence type="ECO:0000256" key="9">
    <source>
        <dbReference type="ARBA" id="ARBA00023146"/>
    </source>
</evidence>
<dbReference type="InterPro" id="IPR002300">
    <property type="entry name" value="aa-tRNA-synth_Ia"/>
</dbReference>
<keyword evidence="4 11" id="KW-0436">Ligase</keyword>
<comment type="similarity">
    <text evidence="11">Belongs to the class-I aminoacyl-tRNA synthetase family. ValS type 1 subfamily.</text>
</comment>
<comment type="function">
    <text evidence="11">Catalyzes the attachment of valine to tRNA(Val). As ValRS can inadvertently accommodate and process structurally similar amino acids such as threonine, to avoid such errors, it has a 'posttransfer' editing activity that hydrolyzes mischarged Thr-tRNA(Val) in a tRNA-dependent manner.</text>
</comment>
<dbReference type="InterPro" id="IPR019499">
    <property type="entry name" value="Val-tRNA_synth_tRNA-bd"/>
</dbReference>
<dbReference type="InterPro" id="IPR013155">
    <property type="entry name" value="M/V/L/I-tRNA-synth_anticd-bd"/>
</dbReference>
<dbReference type="SUPFAM" id="SSF52374">
    <property type="entry name" value="Nucleotidylyl transferase"/>
    <property type="match status" value="1"/>
</dbReference>
<dbReference type="PROSITE" id="PS00178">
    <property type="entry name" value="AA_TRNA_LIGASE_I"/>
    <property type="match status" value="1"/>
</dbReference>